<feature type="chain" id="PRO_5042682945" description="Peptidase C39-like domain-containing protein" evidence="1">
    <location>
        <begin position="24"/>
        <end position="369"/>
    </location>
</feature>
<reference evidence="5 17" key="3">
    <citation type="journal article" date="2019" name="Nat. Med.">
        <title>A library of human gut bacterial isolates paired with longitudinal multiomics data enables mechanistic microbiome research.</title>
        <authorList>
            <person name="Poyet M."/>
            <person name="Groussin M."/>
            <person name="Gibbons S.M."/>
            <person name="Avila-Pacheco J."/>
            <person name="Jiang X."/>
            <person name="Kearney S.M."/>
            <person name="Perrotta A.R."/>
            <person name="Berdy B."/>
            <person name="Zhao S."/>
            <person name="Lieberman T.D."/>
            <person name="Swanson P.K."/>
            <person name="Smith M."/>
            <person name="Roesemann S."/>
            <person name="Alexander J.E."/>
            <person name="Rich S.A."/>
            <person name="Livny J."/>
            <person name="Vlamakis H."/>
            <person name="Clish C."/>
            <person name="Bullock K."/>
            <person name="Deik A."/>
            <person name="Scott J."/>
            <person name="Pierce K.A."/>
            <person name="Xavier R.J."/>
            <person name="Alm E.J."/>
        </authorList>
    </citation>
    <scope>NUCLEOTIDE SEQUENCE [LARGE SCALE GENOMIC DNA]</scope>
    <source>
        <strain evidence="5 17">BIOML-A11</strain>
    </source>
</reference>
<dbReference type="Proteomes" id="UP000261052">
    <property type="component" value="Unassembled WGS sequence"/>
</dbReference>
<dbReference type="EMBL" id="QSKY01000003">
    <property type="protein sequence ID" value="RHF07001.1"/>
    <property type="molecule type" value="Genomic_DNA"/>
</dbReference>
<evidence type="ECO:0000313" key="9">
    <source>
        <dbReference type="EMBL" id="RHC35309.1"/>
    </source>
</evidence>
<evidence type="ECO:0000313" key="2">
    <source>
        <dbReference type="EMBL" id="CUN28448.1"/>
    </source>
</evidence>
<feature type="signal peptide" evidence="1">
    <location>
        <begin position="1"/>
        <end position="23"/>
    </location>
</feature>
<dbReference type="Proteomes" id="UP000283501">
    <property type="component" value="Unassembled WGS sequence"/>
</dbReference>
<evidence type="ECO:0000313" key="6">
    <source>
        <dbReference type="EMBL" id="RGK42035.1"/>
    </source>
</evidence>
<dbReference type="AlphaFoldDB" id="A0A173VR66"/>
<proteinExistence type="predicted"/>
<organism evidence="2 11">
    <name type="scientific">Agathobacter rectalis</name>
    <dbReference type="NCBI Taxonomy" id="39491"/>
    <lineage>
        <taxon>Bacteria</taxon>
        <taxon>Bacillati</taxon>
        <taxon>Bacillota</taxon>
        <taxon>Clostridia</taxon>
        <taxon>Lachnospirales</taxon>
        <taxon>Lachnospiraceae</taxon>
        <taxon>Agathobacter</taxon>
    </lineage>
</organism>
<dbReference type="GeneID" id="61433747"/>
<dbReference type="EMBL" id="CYXM01000023">
    <property type="protein sequence ID" value="CUN28448.1"/>
    <property type="molecule type" value="Genomic_DNA"/>
</dbReference>
<name>A0A173VR66_9FIRM</name>
<dbReference type="EMBL" id="WKQP01000009">
    <property type="protein sequence ID" value="MSC59945.1"/>
    <property type="molecule type" value="Genomic_DNA"/>
</dbReference>
<dbReference type="Proteomes" id="UP000283721">
    <property type="component" value="Unassembled WGS sequence"/>
</dbReference>
<dbReference type="OrthoDB" id="2057507at2"/>
<evidence type="ECO:0000313" key="14">
    <source>
        <dbReference type="Proteomes" id="UP000283721"/>
    </source>
</evidence>
<reference evidence="12 13" key="2">
    <citation type="submission" date="2018-08" db="EMBL/GenBank/DDBJ databases">
        <title>A genome reference for cultivated species of the human gut microbiota.</title>
        <authorList>
            <person name="Zou Y."/>
            <person name="Xue W."/>
            <person name="Luo G."/>
        </authorList>
    </citation>
    <scope>NUCLEOTIDE SEQUENCE [LARGE SCALE GENOMIC DNA]</scope>
    <source>
        <strain evidence="7 15">AF17-27</strain>
        <strain evidence="10 13">AM26-2LB</strain>
        <strain evidence="9 16">AM36-3AA</strain>
        <strain evidence="8 14">AM47-6BH</strain>
        <strain evidence="6 12">TF11-15AC</strain>
    </source>
</reference>
<dbReference type="EMBL" id="QSHU01000029">
    <property type="protein sequence ID" value="RHC35309.1"/>
    <property type="molecule type" value="Genomic_DNA"/>
</dbReference>
<reference evidence="4" key="5">
    <citation type="submission" date="2023-01" db="EMBL/GenBank/DDBJ databases">
        <title>Human gut microbiome strain richness.</title>
        <authorList>
            <person name="Chen-Liaw A."/>
        </authorList>
    </citation>
    <scope>NUCLEOTIDE SEQUENCE</scope>
    <source>
        <strain evidence="4">1001283st1_D2_1001283B150209_150212</strain>
    </source>
</reference>
<evidence type="ECO:0000313" key="10">
    <source>
        <dbReference type="EMBL" id="RHF07001.1"/>
    </source>
</evidence>
<evidence type="ECO:0000313" key="15">
    <source>
        <dbReference type="Proteomes" id="UP000283765"/>
    </source>
</evidence>
<keyword evidence="1" id="KW-0732">Signal</keyword>
<evidence type="ECO:0000313" key="8">
    <source>
        <dbReference type="EMBL" id="RGZ88404.1"/>
    </source>
</evidence>
<dbReference type="Proteomes" id="UP001212823">
    <property type="component" value="Unassembled WGS sequence"/>
</dbReference>
<dbReference type="EMBL" id="QRXR01000031">
    <property type="protein sequence ID" value="RGU20152.1"/>
    <property type="molecule type" value="Genomic_DNA"/>
</dbReference>
<accession>A0A173VR66</accession>
<evidence type="ECO:0000313" key="5">
    <source>
        <dbReference type="EMBL" id="MSC59945.1"/>
    </source>
</evidence>
<dbReference type="EMBL" id="JAQLYE010000043">
    <property type="protein sequence ID" value="MDB8019265.1"/>
    <property type="molecule type" value="Genomic_DNA"/>
</dbReference>
<protein>
    <recommendedName>
        <fullName evidence="18">Peptidase C39-like domain-containing protein</fullName>
    </recommendedName>
</protein>
<dbReference type="Proteomes" id="UP000286104">
    <property type="component" value="Unassembled WGS sequence"/>
</dbReference>
<dbReference type="RefSeq" id="WP_005602877.1">
    <property type="nucleotide sequence ID" value="NZ_CYXM01000023.1"/>
</dbReference>
<evidence type="ECO:0000313" key="12">
    <source>
        <dbReference type="Proteomes" id="UP000261052"/>
    </source>
</evidence>
<evidence type="ECO:0000313" key="11">
    <source>
        <dbReference type="Proteomes" id="UP000095673"/>
    </source>
</evidence>
<evidence type="ECO:0000313" key="3">
    <source>
        <dbReference type="EMBL" id="MCB6962410.1"/>
    </source>
</evidence>
<gene>
    <name evidence="10" type="ORF">DW703_03285</name>
    <name evidence="9" type="ORF">DW848_14995</name>
    <name evidence="8" type="ORF">DW967_15055</name>
    <name evidence="7" type="ORF">DWW89_14200</name>
    <name evidence="6" type="ORF">DXD13_10230</name>
    <name evidence="2" type="ORF">ERS852580_03266</name>
    <name evidence="5" type="ORF">GKE07_06950</name>
    <name evidence="3" type="ORF">LIZ82_16190</name>
    <name evidence="4" type="ORF">PNE45_14735</name>
</gene>
<evidence type="ECO:0000313" key="7">
    <source>
        <dbReference type="EMBL" id="RGU20152.1"/>
    </source>
</evidence>
<sequence>MKKILSVLLASLLLLSTSATAFAMETETNADNWLVSANQHQIIHNAKIAAETGQNVTLTTKILSDLSDNHFELVEVGDTGYMIFDPQSGKYLEEALDSPSPYLGLSENLYYFGPLNYYQLSGDKFVHTVIHNEYDMSFAECRSLQSAFDTALQNSRTQKDTEVLALMQTNLNSRASVNRLQSHFSARATNKYIPNYKYIKNAIYPANENNTCGYTAACLILNYWHKVKGNVIDSSFLDSNGNLKTTGNTLQDKLLSYGKSNSSWGLTIRDVLIDYCNEYGVAATSTYYVTNFDIFAEVGRNRPVIVFGYFPDSPGQVQSRGKVFHAVTAYGTSTSGLVTKLIVHYGWSGYSHVTLDGGLVGSSTQFVLN</sequence>
<evidence type="ECO:0000313" key="17">
    <source>
        <dbReference type="Proteomes" id="UP000479563"/>
    </source>
</evidence>
<dbReference type="Proteomes" id="UP001197741">
    <property type="component" value="Unassembled WGS sequence"/>
</dbReference>
<evidence type="ECO:0008006" key="18">
    <source>
        <dbReference type="Google" id="ProtNLM"/>
    </source>
</evidence>
<dbReference type="EMBL" id="JAJCJQ010000057">
    <property type="protein sequence ID" value="MCB6962410.1"/>
    <property type="molecule type" value="Genomic_DNA"/>
</dbReference>
<dbReference type="Proteomes" id="UP000479563">
    <property type="component" value="Unassembled WGS sequence"/>
</dbReference>
<evidence type="ECO:0000313" key="13">
    <source>
        <dbReference type="Proteomes" id="UP000283501"/>
    </source>
</evidence>
<dbReference type="Proteomes" id="UP000283765">
    <property type="component" value="Unassembled WGS sequence"/>
</dbReference>
<reference evidence="2 11" key="1">
    <citation type="submission" date="2015-09" db="EMBL/GenBank/DDBJ databases">
        <authorList>
            <consortium name="Pathogen Informatics"/>
        </authorList>
    </citation>
    <scope>NUCLEOTIDE SEQUENCE [LARGE SCALE GENOMIC DNA]</scope>
    <source>
        <strain evidence="2 11">2789STDY5834968</strain>
    </source>
</reference>
<evidence type="ECO:0000313" key="4">
    <source>
        <dbReference type="EMBL" id="MDB8019265.1"/>
    </source>
</evidence>
<evidence type="ECO:0000313" key="16">
    <source>
        <dbReference type="Proteomes" id="UP000286104"/>
    </source>
</evidence>
<evidence type="ECO:0000256" key="1">
    <source>
        <dbReference type="SAM" id="SignalP"/>
    </source>
</evidence>
<dbReference type="EMBL" id="QSQP01000012">
    <property type="protein sequence ID" value="RGK42035.1"/>
    <property type="molecule type" value="Genomic_DNA"/>
</dbReference>
<dbReference type="EMBL" id="QSES01000038">
    <property type="protein sequence ID" value="RGZ88404.1"/>
    <property type="molecule type" value="Genomic_DNA"/>
</dbReference>
<dbReference type="Proteomes" id="UP000095673">
    <property type="component" value="Unassembled WGS sequence"/>
</dbReference>
<reference evidence="3" key="4">
    <citation type="submission" date="2021-10" db="EMBL/GenBank/DDBJ databases">
        <title>Collection of gut derived symbiotic bacterial strains cultured from healthy donors.</title>
        <authorList>
            <person name="Lin H."/>
            <person name="Littmann E."/>
            <person name="Kohout C."/>
            <person name="Pamer E.G."/>
        </authorList>
    </citation>
    <scope>NUCLEOTIDE SEQUENCE</scope>
    <source>
        <strain evidence="3">DFI.7.28A</strain>
    </source>
</reference>